<organism evidence="2 3">
    <name type="scientific">Dictyobacter vulcani</name>
    <dbReference type="NCBI Taxonomy" id="2607529"/>
    <lineage>
        <taxon>Bacteria</taxon>
        <taxon>Bacillati</taxon>
        <taxon>Chloroflexota</taxon>
        <taxon>Ktedonobacteria</taxon>
        <taxon>Ktedonobacterales</taxon>
        <taxon>Dictyobacteraceae</taxon>
        <taxon>Dictyobacter</taxon>
    </lineage>
</organism>
<dbReference type="SUPFAM" id="SSF46785">
    <property type="entry name" value="Winged helix' DNA-binding domain"/>
    <property type="match status" value="1"/>
</dbReference>
<evidence type="ECO:0000313" key="3">
    <source>
        <dbReference type="Proteomes" id="UP000326912"/>
    </source>
</evidence>
<dbReference type="AlphaFoldDB" id="A0A5J4KKR2"/>
<dbReference type="Proteomes" id="UP000326912">
    <property type="component" value="Unassembled WGS sequence"/>
</dbReference>
<dbReference type="RefSeq" id="WP_162004941.1">
    <property type="nucleotide sequence ID" value="NZ_BKZW01000001.1"/>
</dbReference>
<name>A0A5J4KKR2_9CHLR</name>
<keyword evidence="3" id="KW-1185">Reference proteome</keyword>
<comment type="caution">
    <text evidence="2">The sequence shown here is derived from an EMBL/GenBank/DDBJ whole genome shotgun (WGS) entry which is preliminary data.</text>
</comment>
<dbReference type="InterPro" id="IPR036388">
    <property type="entry name" value="WH-like_DNA-bd_sf"/>
</dbReference>
<accession>A0A5J4KKR2</accession>
<reference evidence="2 3" key="1">
    <citation type="submission" date="2019-10" db="EMBL/GenBank/DDBJ databases">
        <title>Dictyobacter vulcani sp. nov., within the class Ktedonobacteria, isolated from soil of volcanic Mt. Zao.</title>
        <authorList>
            <person name="Zheng Y."/>
            <person name="Wang C.M."/>
            <person name="Sakai Y."/>
            <person name="Abe K."/>
            <person name="Yokota A."/>
            <person name="Yabe S."/>
        </authorList>
    </citation>
    <scope>NUCLEOTIDE SEQUENCE [LARGE SCALE GENOMIC DNA]</scope>
    <source>
        <strain evidence="2 3">W12</strain>
    </source>
</reference>
<dbReference type="Gene3D" id="1.10.10.10">
    <property type="entry name" value="Winged helix-like DNA-binding domain superfamily/Winged helix DNA-binding domain"/>
    <property type="match status" value="1"/>
</dbReference>
<dbReference type="SMART" id="SM00419">
    <property type="entry name" value="HTH_CRP"/>
    <property type="match status" value="1"/>
</dbReference>
<evidence type="ECO:0000313" key="2">
    <source>
        <dbReference type="EMBL" id="GER86781.1"/>
    </source>
</evidence>
<dbReference type="GO" id="GO:0006355">
    <property type="term" value="P:regulation of DNA-templated transcription"/>
    <property type="evidence" value="ECO:0007669"/>
    <property type="project" value="InterPro"/>
</dbReference>
<dbReference type="EMBL" id="BKZW01000001">
    <property type="protein sequence ID" value="GER86781.1"/>
    <property type="molecule type" value="Genomic_DNA"/>
</dbReference>
<dbReference type="InterPro" id="IPR036390">
    <property type="entry name" value="WH_DNA-bd_sf"/>
</dbReference>
<feature type="domain" description="HTH crp-type" evidence="1">
    <location>
        <begin position="1"/>
        <end position="43"/>
    </location>
</feature>
<gene>
    <name evidence="2" type="ORF">KDW_09430</name>
</gene>
<dbReference type="InterPro" id="IPR012318">
    <property type="entry name" value="HTH_CRP"/>
</dbReference>
<proteinExistence type="predicted"/>
<sequence length="62" mass="7061">MSHEELADRLGVYRETVSTALRELKEAHAIQIGRKHIVIRQPGLLQQLAQTGGKTGLHRREY</sequence>
<dbReference type="Pfam" id="PF13545">
    <property type="entry name" value="HTH_Crp_2"/>
    <property type="match status" value="1"/>
</dbReference>
<evidence type="ECO:0000259" key="1">
    <source>
        <dbReference type="PROSITE" id="PS51063"/>
    </source>
</evidence>
<dbReference type="GO" id="GO:0003677">
    <property type="term" value="F:DNA binding"/>
    <property type="evidence" value="ECO:0007669"/>
    <property type="project" value="InterPro"/>
</dbReference>
<dbReference type="PROSITE" id="PS51063">
    <property type="entry name" value="HTH_CRP_2"/>
    <property type="match status" value="1"/>
</dbReference>
<protein>
    <recommendedName>
        <fullName evidence="1">HTH crp-type domain-containing protein</fullName>
    </recommendedName>
</protein>